<keyword evidence="5" id="KW-0998">Cell outer membrane</keyword>
<dbReference type="SUPFAM" id="SSF48452">
    <property type="entry name" value="TPR-like"/>
    <property type="match status" value="1"/>
</dbReference>
<feature type="domain" description="SusD-like N-terminal" evidence="7">
    <location>
        <begin position="83"/>
        <end position="230"/>
    </location>
</feature>
<dbReference type="AlphaFoldDB" id="A0A2W5H718"/>
<comment type="subcellular location">
    <subcellularLocation>
        <location evidence="1">Cell outer membrane</location>
    </subcellularLocation>
</comment>
<proteinExistence type="inferred from homology"/>
<evidence type="ECO:0000256" key="1">
    <source>
        <dbReference type="ARBA" id="ARBA00004442"/>
    </source>
</evidence>
<dbReference type="InterPro" id="IPR011990">
    <property type="entry name" value="TPR-like_helical_dom_sf"/>
</dbReference>
<organism evidence="8 9">
    <name type="scientific">Pseudopedobacter saltans</name>
    <dbReference type="NCBI Taxonomy" id="151895"/>
    <lineage>
        <taxon>Bacteria</taxon>
        <taxon>Pseudomonadati</taxon>
        <taxon>Bacteroidota</taxon>
        <taxon>Sphingobacteriia</taxon>
        <taxon>Sphingobacteriales</taxon>
        <taxon>Sphingobacteriaceae</taxon>
        <taxon>Pseudopedobacter</taxon>
    </lineage>
</organism>
<feature type="domain" description="RagB/SusD" evidence="6">
    <location>
        <begin position="271"/>
        <end position="593"/>
    </location>
</feature>
<accession>A0A2W5H718</accession>
<reference evidence="8 9" key="1">
    <citation type="submission" date="2017-11" db="EMBL/GenBank/DDBJ databases">
        <title>Infants hospitalized years apart are colonized by the same room-sourced microbial strains.</title>
        <authorList>
            <person name="Brooks B."/>
            <person name="Olm M.R."/>
            <person name="Firek B.A."/>
            <person name="Baker R."/>
            <person name="Thomas B.C."/>
            <person name="Morowitz M.J."/>
            <person name="Banfield J.F."/>
        </authorList>
    </citation>
    <scope>NUCLEOTIDE SEQUENCE [LARGE SCALE GENOMIC DNA]</scope>
    <source>
        <strain evidence="8">S2_009_000_R2_76</strain>
    </source>
</reference>
<dbReference type="InterPro" id="IPR033985">
    <property type="entry name" value="SusD-like_N"/>
</dbReference>
<keyword evidence="4" id="KW-0472">Membrane</keyword>
<dbReference type="Gene3D" id="1.25.40.390">
    <property type="match status" value="1"/>
</dbReference>
<evidence type="ECO:0000259" key="7">
    <source>
        <dbReference type="Pfam" id="PF14322"/>
    </source>
</evidence>
<dbReference type="EMBL" id="QFOI01000036">
    <property type="protein sequence ID" value="PZP51272.1"/>
    <property type="molecule type" value="Genomic_DNA"/>
</dbReference>
<dbReference type="Pfam" id="PF07980">
    <property type="entry name" value="SusD_RagB"/>
    <property type="match status" value="1"/>
</dbReference>
<evidence type="ECO:0000259" key="6">
    <source>
        <dbReference type="Pfam" id="PF07980"/>
    </source>
</evidence>
<sequence length="595" mass="66786">MLFNNKKFKIIPIAILGLSLIYLAGCRKNLLETTPYTSVSSANMWTTSNLTDLGIAGVYQQLRMGYTSGSSSASGRELYQYNRFVEGQGTDADAFLTGTATTANGTVSGVWRDLYEGIFRCNDAIDNLANVSPSPDSVKARYTAEMKFLRAYFYFRLNQLFKGVPIYLDPRNTSDLLRARNTEAEVWTQVIKDLTDAVGEPYLPAKYAKGNSSFGHATKGAAYALRGKAYMYQQDWANAIADFQNVKNSGYALFGGTYRDLFLEANEQSDECIFSIQYLPVDGYGSNTQFYCGTRSSFGSCWNSYVISPNLVEAYENADGSPFNWDTYIPGYSSKTIAQREVYFLRNNLTDAEKSAATTRGADMTQYLPTGNEARILTAFAKRDPRLAANVITPYSTYLGRNINGADQTFTVRWPFRNELPPTLDLLTDTRSYLYYLHRKFVYTGTTQLPNRTSGGIDFPIIRYADVLLLWAEALNEQGNTSSAIPLVNQVRARAGVGLLNSSSATTVAGQDDLRKRIRHERLVEFPNEGISFFDEMRWKTWKDDVFFTGNGIKQAWGTVTVPYVWLGDQVYTWPIPLTERQNNPSLTQNTGWID</sequence>
<dbReference type="Pfam" id="PF14322">
    <property type="entry name" value="SusD-like_3"/>
    <property type="match status" value="1"/>
</dbReference>
<dbReference type="InterPro" id="IPR012944">
    <property type="entry name" value="SusD_RagB_dom"/>
</dbReference>
<comment type="similarity">
    <text evidence="2">Belongs to the SusD family.</text>
</comment>
<dbReference type="Proteomes" id="UP000249645">
    <property type="component" value="Unassembled WGS sequence"/>
</dbReference>
<evidence type="ECO:0000256" key="4">
    <source>
        <dbReference type="ARBA" id="ARBA00023136"/>
    </source>
</evidence>
<evidence type="ECO:0000256" key="5">
    <source>
        <dbReference type="ARBA" id="ARBA00023237"/>
    </source>
</evidence>
<evidence type="ECO:0000256" key="2">
    <source>
        <dbReference type="ARBA" id="ARBA00006275"/>
    </source>
</evidence>
<protein>
    <submittedName>
        <fullName evidence="8">RagB/SusD family nutrient uptake outer membrane protein</fullName>
    </submittedName>
</protein>
<evidence type="ECO:0000313" key="8">
    <source>
        <dbReference type="EMBL" id="PZP51272.1"/>
    </source>
</evidence>
<name>A0A2W5H718_9SPHI</name>
<keyword evidence="3" id="KW-0732">Signal</keyword>
<gene>
    <name evidence="8" type="ORF">DI598_03640</name>
</gene>
<comment type="caution">
    <text evidence="8">The sequence shown here is derived from an EMBL/GenBank/DDBJ whole genome shotgun (WGS) entry which is preliminary data.</text>
</comment>
<evidence type="ECO:0000256" key="3">
    <source>
        <dbReference type="ARBA" id="ARBA00022729"/>
    </source>
</evidence>
<evidence type="ECO:0000313" key="9">
    <source>
        <dbReference type="Proteomes" id="UP000249645"/>
    </source>
</evidence>
<dbReference type="GO" id="GO:0009279">
    <property type="term" value="C:cell outer membrane"/>
    <property type="evidence" value="ECO:0007669"/>
    <property type="project" value="UniProtKB-SubCell"/>
</dbReference>